<comment type="caution">
    <text evidence="1">The sequence shown here is derived from an EMBL/GenBank/DDBJ whole genome shotgun (WGS) entry which is preliminary data.</text>
</comment>
<dbReference type="PANTHER" id="PTHR40056:SF1">
    <property type="entry name" value="DUF1836 DOMAIN-CONTAINING PROTEIN"/>
    <property type="match status" value="1"/>
</dbReference>
<sequence length="167" mass="19294">MGENKAVMILEEKNEKIVFPRWAELPEIDLYMDQLISFFEKKLAFLFDKDEKGVTSTMINNYVKHKLIMPPVKKKYSREHLAYLFVIITLKKVFTMSEIKMIIEKMTANGIASTVYDDFCDSAECACASVFGDKKIPRLDGFDPLLKSVSLAAAYKLYSQKLIEERR</sequence>
<dbReference type="PANTHER" id="PTHR40056">
    <property type="entry name" value="HYPOTHETICAL CYTOSOLIC PROTEIN"/>
    <property type="match status" value="1"/>
</dbReference>
<protein>
    <submittedName>
        <fullName evidence="1">DUF1836 domain-containing protein</fullName>
    </submittedName>
</protein>
<keyword evidence="2" id="KW-1185">Reference proteome</keyword>
<dbReference type="RefSeq" id="WP_262431670.1">
    <property type="nucleotide sequence ID" value="NZ_JACRTE010000004.1"/>
</dbReference>
<dbReference type="InterPro" id="IPR014975">
    <property type="entry name" value="DUF1836"/>
</dbReference>
<gene>
    <name evidence="1" type="ORF">H8706_04475</name>
</gene>
<dbReference type="Proteomes" id="UP000647416">
    <property type="component" value="Unassembled WGS sequence"/>
</dbReference>
<dbReference type="EMBL" id="JACRTE010000004">
    <property type="protein sequence ID" value="MBC8596123.1"/>
    <property type="molecule type" value="Genomic_DNA"/>
</dbReference>
<evidence type="ECO:0000313" key="2">
    <source>
        <dbReference type="Proteomes" id="UP000647416"/>
    </source>
</evidence>
<accession>A0A926F8C9</accession>
<organism evidence="1 2">
    <name type="scientific">Qingrenia yutianensis</name>
    <dbReference type="NCBI Taxonomy" id="2763676"/>
    <lineage>
        <taxon>Bacteria</taxon>
        <taxon>Bacillati</taxon>
        <taxon>Bacillota</taxon>
        <taxon>Clostridia</taxon>
        <taxon>Eubacteriales</taxon>
        <taxon>Oscillospiraceae</taxon>
        <taxon>Qingrenia</taxon>
    </lineage>
</organism>
<reference evidence="1" key="1">
    <citation type="submission" date="2020-08" db="EMBL/GenBank/DDBJ databases">
        <title>Genome public.</title>
        <authorList>
            <person name="Liu C."/>
            <person name="Sun Q."/>
        </authorList>
    </citation>
    <scope>NUCLEOTIDE SEQUENCE</scope>
    <source>
        <strain evidence="1">NSJ-50</strain>
    </source>
</reference>
<dbReference type="AlphaFoldDB" id="A0A926F8C9"/>
<name>A0A926F8C9_9FIRM</name>
<evidence type="ECO:0000313" key="1">
    <source>
        <dbReference type="EMBL" id="MBC8596123.1"/>
    </source>
</evidence>
<dbReference type="Pfam" id="PF08876">
    <property type="entry name" value="DUF1836"/>
    <property type="match status" value="1"/>
</dbReference>
<proteinExistence type="predicted"/>